<dbReference type="RefSeq" id="WP_003121045.1">
    <property type="nucleotide sequence ID" value="NZ_AP017302.1"/>
</dbReference>
<gene>
    <name evidence="2" type="ORF">CAZ10_24340</name>
</gene>
<dbReference type="AlphaFoldDB" id="A0A080VV31"/>
<comment type="caution">
    <text evidence="2">The sequence shown here is derived from an EMBL/GenBank/DDBJ whole genome shotgun (WGS) entry which is preliminary data.</text>
</comment>
<dbReference type="Proteomes" id="UP000194857">
    <property type="component" value="Unassembled WGS sequence"/>
</dbReference>
<accession>A0A080VV31</accession>
<evidence type="ECO:0000259" key="1">
    <source>
        <dbReference type="Pfam" id="PF00345"/>
    </source>
</evidence>
<proteinExistence type="predicted"/>
<dbReference type="Gene3D" id="2.60.40.10">
    <property type="entry name" value="Immunoglobulins"/>
    <property type="match status" value="2"/>
</dbReference>
<dbReference type="InterPro" id="IPR013783">
    <property type="entry name" value="Ig-like_fold"/>
</dbReference>
<reference evidence="2 3" key="1">
    <citation type="submission" date="2017-05" db="EMBL/GenBank/DDBJ databases">
        <authorList>
            <person name="Song R."/>
            <person name="Chenine A.L."/>
            <person name="Ruprecht R.M."/>
        </authorList>
    </citation>
    <scope>NUCLEOTIDE SEQUENCE [LARGE SCALE GENOMIC DNA]</scope>
    <source>
        <strain evidence="2 3">S567_C10_BS</strain>
    </source>
</reference>
<dbReference type="InterPro" id="IPR050643">
    <property type="entry name" value="Periplasmic_pilus_chap"/>
</dbReference>
<sequence>MPSPHLPLRPGRWLAALLALFLGGPAQAASAVLIWPINPAIEADQPATALWLENRGKQPVTLQVRVLGWSQADFQDVYRNQQAVIPSPPFVKVEPGRRQLVRLIRQGGQPSTPEDAYRVLIDEVPDGSAGQTQRSPGLALQFQMRYSVPLFVSADGVWTQPRSDVERDPADATRPKLAWRLVEEQGKRYLQVRNEGSVHARLSHVRWEGNGRSLALLDGLLGYVLPGQQMRWPLPPGLLPDAGMTLKLQLADNDAPISVPGY</sequence>
<organism evidence="2 3">
    <name type="scientific">Pseudomonas aeruginosa</name>
    <dbReference type="NCBI Taxonomy" id="287"/>
    <lineage>
        <taxon>Bacteria</taxon>
        <taxon>Pseudomonadati</taxon>
        <taxon>Pseudomonadota</taxon>
        <taxon>Gammaproteobacteria</taxon>
        <taxon>Pseudomonadales</taxon>
        <taxon>Pseudomonadaceae</taxon>
        <taxon>Pseudomonas</taxon>
    </lineage>
</organism>
<dbReference type="SUPFAM" id="SSF49354">
    <property type="entry name" value="PapD-like"/>
    <property type="match status" value="1"/>
</dbReference>
<dbReference type="PANTHER" id="PTHR30251">
    <property type="entry name" value="PILUS ASSEMBLY CHAPERONE"/>
    <property type="match status" value="1"/>
</dbReference>
<dbReference type="InterPro" id="IPR016147">
    <property type="entry name" value="Pili_assmbl_chaperone_N"/>
</dbReference>
<name>A0A080VV31_PSEAI</name>
<dbReference type="InterPro" id="IPR008962">
    <property type="entry name" value="PapD-like_sf"/>
</dbReference>
<evidence type="ECO:0000313" key="3">
    <source>
        <dbReference type="Proteomes" id="UP000194857"/>
    </source>
</evidence>
<evidence type="ECO:0000313" key="2">
    <source>
        <dbReference type="EMBL" id="OTI58249.1"/>
    </source>
</evidence>
<dbReference type="GO" id="GO:0071555">
    <property type="term" value="P:cell wall organization"/>
    <property type="evidence" value="ECO:0007669"/>
    <property type="project" value="InterPro"/>
</dbReference>
<dbReference type="GO" id="GO:0030288">
    <property type="term" value="C:outer membrane-bounded periplasmic space"/>
    <property type="evidence" value="ECO:0007669"/>
    <property type="project" value="InterPro"/>
</dbReference>
<dbReference type="Pfam" id="PF00345">
    <property type="entry name" value="PapD_N"/>
    <property type="match status" value="1"/>
</dbReference>
<dbReference type="PANTHER" id="PTHR30251:SF4">
    <property type="entry name" value="SLR1668 PROTEIN"/>
    <property type="match status" value="1"/>
</dbReference>
<feature type="domain" description="Pili assembly chaperone N-terminal" evidence="1">
    <location>
        <begin position="41"/>
        <end position="153"/>
    </location>
</feature>
<dbReference type="EMBL" id="NFFZ01000014">
    <property type="protein sequence ID" value="OTI58249.1"/>
    <property type="molecule type" value="Genomic_DNA"/>
</dbReference>
<protein>
    <submittedName>
        <fullName evidence="2">Molecular chaperone</fullName>
    </submittedName>
</protein>
<dbReference type="eggNOG" id="COG3121">
    <property type="taxonomic scope" value="Bacteria"/>
</dbReference>